<gene>
    <name evidence="8" type="ORF">S01H4_66371</name>
</gene>
<dbReference type="InterPro" id="IPR050189">
    <property type="entry name" value="MFS_Efflux_Transporters"/>
</dbReference>
<comment type="caution">
    <text evidence="8">The sequence shown here is derived from an EMBL/GenBank/DDBJ whole genome shotgun (WGS) entry which is preliminary data.</text>
</comment>
<evidence type="ECO:0000256" key="1">
    <source>
        <dbReference type="ARBA" id="ARBA00004651"/>
    </source>
</evidence>
<dbReference type="InterPro" id="IPR036259">
    <property type="entry name" value="MFS_trans_sf"/>
</dbReference>
<dbReference type="PANTHER" id="PTHR43124:SF3">
    <property type="entry name" value="CHLORAMPHENICOL EFFLUX PUMP RV0191"/>
    <property type="match status" value="1"/>
</dbReference>
<keyword evidence="2" id="KW-1003">Cell membrane</keyword>
<feature type="non-terminal residue" evidence="8">
    <location>
        <position position="1"/>
    </location>
</feature>
<evidence type="ECO:0000256" key="4">
    <source>
        <dbReference type="ARBA" id="ARBA00022989"/>
    </source>
</evidence>
<reference evidence="8" key="1">
    <citation type="journal article" date="2014" name="Front. Microbiol.">
        <title>High frequency of phylogenetically diverse reductive dehalogenase-homologous genes in deep subseafloor sedimentary metagenomes.</title>
        <authorList>
            <person name="Kawai M."/>
            <person name="Futagami T."/>
            <person name="Toyoda A."/>
            <person name="Takaki Y."/>
            <person name="Nishi S."/>
            <person name="Hori S."/>
            <person name="Arai W."/>
            <person name="Tsubouchi T."/>
            <person name="Morono Y."/>
            <person name="Uchiyama I."/>
            <person name="Ito T."/>
            <person name="Fujiyama A."/>
            <person name="Inagaki F."/>
            <person name="Takami H."/>
        </authorList>
    </citation>
    <scope>NUCLEOTIDE SEQUENCE</scope>
    <source>
        <strain evidence="8">Expedition CK06-06</strain>
    </source>
</reference>
<dbReference type="EMBL" id="BART01041078">
    <property type="protein sequence ID" value="GAH22992.1"/>
    <property type="molecule type" value="Genomic_DNA"/>
</dbReference>
<dbReference type="AlphaFoldDB" id="X1DS64"/>
<dbReference type="GO" id="GO:0022857">
    <property type="term" value="F:transmembrane transporter activity"/>
    <property type="evidence" value="ECO:0007669"/>
    <property type="project" value="InterPro"/>
</dbReference>
<feature type="non-terminal residue" evidence="8">
    <location>
        <position position="76"/>
    </location>
</feature>
<evidence type="ECO:0000256" key="2">
    <source>
        <dbReference type="ARBA" id="ARBA00022475"/>
    </source>
</evidence>
<accession>X1DS64</accession>
<protein>
    <recommendedName>
        <fullName evidence="7">Major facilitator superfamily (MFS) profile domain-containing protein</fullName>
    </recommendedName>
</protein>
<evidence type="ECO:0000313" key="8">
    <source>
        <dbReference type="EMBL" id="GAH22992.1"/>
    </source>
</evidence>
<dbReference type="Pfam" id="PF07690">
    <property type="entry name" value="MFS_1"/>
    <property type="match status" value="1"/>
</dbReference>
<dbReference type="PANTHER" id="PTHR43124">
    <property type="entry name" value="PURINE EFFLUX PUMP PBUE"/>
    <property type="match status" value="1"/>
</dbReference>
<dbReference type="PROSITE" id="PS50850">
    <property type="entry name" value="MFS"/>
    <property type="match status" value="1"/>
</dbReference>
<evidence type="ECO:0000256" key="5">
    <source>
        <dbReference type="ARBA" id="ARBA00023136"/>
    </source>
</evidence>
<dbReference type="SUPFAM" id="SSF103473">
    <property type="entry name" value="MFS general substrate transporter"/>
    <property type="match status" value="1"/>
</dbReference>
<feature type="domain" description="Major facilitator superfamily (MFS) profile" evidence="7">
    <location>
        <begin position="1"/>
        <end position="76"/>
    </location>
</feature>
<organism evidence="8">
    <name type="scientific">marine sediment metagenome</name>
    <dbReference type="NCBI Taxonomy" id="412755"/>
    <lineage>
        <taxon>unclassified sequences</taxon>
        <taxon>metagenomes</taxon>
        <taxon>ecological metagenomes</taxon>
    </lineage>
</organism>
<dbReference type="InterPro" id="IPR020846">
    <property type="entry name" value="MFS_dom"/>
</dbReference>
<keyword evidence="3 6" id="KW-0812">Transmembrane</keyword>
<name>X1DS64_9ZZZZ</name>
<comment type="subcellular location">
    <subcellularLocation>
        <location evidence="1">Cell membrane</location>
        <topology evidence="1">Multi-pass membrane protein</topology>
    </subcellularLocation>
</comment>
<feature type="transmembrane region" description="Helical" evidence="6">
    <location>
        <begin position="48"/>
        <end position="72"/>
    </location>
</feature>
<evidence type="ECO:0000259" key="7">
    <source>
        <dbReference type="PROSITE" id="PS50850"/>
    </source>
</evidence>
<feature type="transmembrane region" description="Helical" evidence="6">
    <location>
        <begin position="15"/>
        <end position="36"/>
    </location>
</feature>
<keyword evidence="4 6" id="KW-1133">Transmembrane helix</keyword>
<dbReference type="GO" id="GO:0005886">
    <property type="term" value="C:plasma membrane"/>
    <property type="evidence" value="ECO:0007669"/>
    <property type="project" value="UniProtKB-SubCell"/>
</dbReference>
<dbReference type="InterPro" id="IPR011701">
    <property type="entry name" value="MFS"/>
</dbReference>
<keyword evidence="5 6" id="KW-0472">Membrane</keyword>
<dbReference type="Gene3D" id="1.20.1250.20">
    <property type="entry name" value="MFS general substrate transporter like domains"/>
    <property type="match status" value="1"/>
</dbReference>
<proteinExistence type="predicted"/>
<evidence type="ECO:0000256" key="6">
    <source>
        <dbReference type="SAM" id="Phobius"/>
    </source>
</evidence>
<sequence>APYLIETFKISSTSLGLMSSIYFYSYAALQPLVGVLTDRWKPRKMLTVSVAIMTLGTFIYAFSPSFIFTYLARLLI</sequence>
<evidence type="ECO:0000256" key="3">
    <source>
        <dbReference type="ARBA" id="ARBA00022692"/>
    </source>
</evidence>